<comment type="caution">
    <text evidence="5">The sequence shown here is derived from an EMBL/GenBank/DDBJ whole genome shotgun (WGS) entry which is preliminary data.</text>
</comment>
<proteinExistence type="inferred from homology"/>
<dbReference type="Proteomes" id="UP000266152">
    <property type="component" value="Unassembled WGS sequence"/>
</dbReference>
<dbReference type="PANTHER" id="PTHR12903">
    <property type="entry name" value="MITOCHONDRIAL RIBOSOMAL PROTEIN L24"/>
    <property type="match status" value="1"/>
</dbReference>
<evidence type="ECO:0000256" key="1">
    <source>
        <dbReference type="ARBA" id="ARBA00010618"/>
    </source>
</evidence>
<evidence type="ECO:0000313" key="5">
    <source>
        <dbReference type="EMBL" id="RGP61251.1"/>
    </source>
</evidence>
<feature type="compositionally biased region" description="Low complexity" evidence="4">
    <location>
        <begin position="371"/>
        <end position="387"/>
    </location>
</feature>
<accession>A0A395RMC7</accession>
<dbReference type="SUPFAM" id="SSF50104">
    <property type="entry name" value="Translation proteins SH3-like domain"/>
    <property type="match status" value="1"/>
</dbReference>
<dbReference type="STRING" id="5514.A0A395RMC7"/>
<dbReference type="CDD" id="cd06089">
    <property type="entry name" value="KOW_RPL26"/>
    <property type="match status" value="1"/>
</dbReference>
<evidence type="ECO:0000313" key="6">
    <source>
        <dbReference type="Proteomes" id="UP000266152"/>
    </source>
</evidence>
<dbReference type="InterPro" id="IPR003256">
    <property type="entry name" value="Ribosomal_uL24"/>
</dbReference>
<gene>
    <name evidence="5" type="ORF">FSPOR_10080</name>
</gene>
<organism evidence="5 6">
    <name type="scientific">Fusarium sporotrichioides</name>
    <dbReference type="NCBI Taxonomy" id="5514"/>
    <lineage>
        <taxon>Eukaryota</taxon>
        <taxon>Fungi</taxon>
        <taxon>Dikarya</taxon>
        <taxon>Ascomycota</taxon>
        <taxon>Pezizomycotina</taxon>
        <taxon>Sordariomycetes</taxon>
        <taxon>Hypocreomycetidae</taxon>
        <taxon>Hypocreales</taxon>
        <taxon>Nectriaceae</taxon>
        <taxon>Fusarium</taxon>
    </lineage>
</organism>
<evidence type="ECO:0000256" key="4">
    <source>
        <dbReference type="SAM" id="MobiDB-lite"/>
    </source>
</evidence>
<keyword evidence="6" id="KW-1185">Reference proteome</keyword>
<dbReference type="EMBL" id="PXOF01000169">
    <property type="protein sequence ID" value="RGP61251.1"/>
    <property type="molecule type" value="Genomic_DNA"/>
</dbReference>
<dbReference type="Pfam" id="PF22682">
    <property type="entry name" value="Ribosomal_uL24m-like"/>
    <property type="match status" value="1"/>
</dbReference>
<dbReference type="InterPro" id="IPR041988">
    <property type="entry name" value="Ribosomal_uL24_KOW"/>
</dbReference>
<dbReference type="GO" id="GO:0005840">
    <property type="term" value="C:ribosome"/>
    <property type="evidence" value="ECO:0007669"/>
    <property type="project" value="UniProtKB-KW"/>
</dbReference>
<dbReference type="GO" id="GO:0003723">
    <property type="term" value="F:RNA binding"/>
    <property type="evidence" value="ECO:0007669"/>
    <property type="project" value="InterPro"/>
</dbReference>
<name>A0A395RMC7_FUSSP</name>
<sequence length="387" mass="43952">MAPSSFSAMQKLAKRVAQAQRQASKRAQKAAKSEQTNYKLRNRQAIRSAVSEVRQNLQDARRARQEDWELGPIAPKRDLGFNGYGMFTEGVRTDWSNYGLYNPRPEILRKRCAWAGGVKQLNLAVSDRVVIMDGPDKGKIDRIKSINIQAGHVTLENHNRAISAGMFGNDSRSQPMPLAIDAIRLVYPITNPETGVTRDVVIHELKAIPPNMKSPNMTLDRWEHGYKWDRIVPGINVIIPWPEVQVPEAETFEGDTIRETVEERSFYYNLLSPPMPENIIDELRNKFSKFRTRHEDWYVQQKETEAMSEQARLESVKSMQTPLQEFHEMQREKRAEEGEPELSEEMLEKLGAIIAQRKEAALKKAGVSEVAATDASLPSSTTTPPTQ</sequence>
<protein>
    <recommendedName>
        <fullName evidence="7">Kow motif containing</fullName>
    </recommendedName>
</protein>
<evidence type="ECO:0000256" key="3">
    <source>
        <dbReference type="ARBA" id="ARBA00023274"/>
    </source>
</evidence>
<dbReference type="InterPro" id="IPR008991">
    <property type="entry name" value="Translation_prot_SH3-like_sf"/>
</dbReference>
<evidence type="ECO:0000256" key="2">
    <source>
        <dbReference type="ARBA" id="ARBA00022980"/>
    </source>
</evidence>
<dbReference type="GO" id="GO:0003735">
    <property type="term" value="F:structural constituent of ribosome"/>
    <property type="evidence" value="ECO:0007669"/>
    <property type="project" value="InterPro"/>
</dbReference>
<feature type="region of interest" description="Disordered" evidence="4">
    <location>
        <begin position="366"/>
        <end position="387"/>
    </location>
</feature>
<reference evidence="5 6" key="1">
    <citation type="journal article" date="2018" name="PLoS Pathog.">
        <title>Evolution of structural diversity of trichothecenes, a family of toxins produced by plant pathogenic and entomopathogenic fungi.</title>
        <authorList>
            <person name="Proctor R.H."/>
            <person name="McCormick S.P."/>
            <person name="Kim H.S."/>
            <person name="Cardoza R.E."/>
            <person name="Stanley A.M."/>
            <person name="Lindo L."/>
            <person name="Kelly A."/>
            <person name="Brown D.W."/>
            <person name="Lee T."/>
            <person name="Vaughan M.M."/>
            <person name="Alexander N.J."/>
            <person name="Busman M."/>
            <person name="Gutierrez S."/>
        </authorList>
    </citation>
    <scope>NUCLEOTIDE SEQUENCE [LARGE SCALE GENOMIC DNA]</scope>
    <source>
        <strain evidence="5 6">NRRL 3299</strain>
    </source>
</reference>
<dbReference type="GO" id="GO:1990904">
    <property type="term" value="C:ribonucleoprotein complex"/>
    <property type="evidence" value="ECO:0007669"/>
    <property type="project" value="UniProtKB-KW"/>
</dbReference>
<keyword evidence="2" id="KW-0689">Ribosomal protein</keyword>
<keyword evidence="3" id="KW-0687">Ribonucleoprotein</keyword>
<dbReference type="AlphaFoldDB" id="A0A395RMC7"/>
<comment type="similarity">
    <text evidence="1">Belongs to the universal ribosomal protein uL24 family.</text>
</comment>
<dbReference type="GO" id="GO:0006412">
    <property type="term" value="P:translation"/>
    <property type="evidence" value="ECO:0007669"/>
    <property type="project" value="InterPro"/>
</dbReference>
<feature type="region of interest" description="Disordered" evidence="4">
    <location>
        <begin position="1"/>
        <end position="41"/>
    </location>
</feature>
<evidence type="ECO:0008006" key="7">
    <source>
        <dbReference type="Google" id="ProtNLM"/>
    </source>
</evidence>